<dbReference type="Gene3D" id="3.20.20.80">
    <property type="entry name" value="Glycosidases"/>
    <property type="match status" value="1"/>
</dbReference>
<feature type="compositionally biased region" description="Low complexity" evidence="10">
    <location>
        <begin position="154"/>
        <end position="177"/>
    </location>
</feature>
<dbReference type="InterPro" id="IPR050732">
    <property type="entry name" value="Beta-glucan_modifiers"/>
</dbReference>
<keyword evidence="13" id="KW-1185">Reference proteome</keyword>
<feature type="signal peptide" evidence="11">
    <location>
        <begin position="1"/>
        <end position="19"/>
    </location>
</feature>
<dbReference type="PANTHER" id="PTHR16631:SF14">
    <property type="entry name" value="FAMILY 17 GLUCOSIDASE SCW10-RELATED"/>
    <property type="match status" value="1"/>
</dbReference>
<keyword evidence="5 11" id="KW-0732">Signal</keyword>
<dbReference type="GO" id="GO:0042973">
    <property type="term" value="F:glucan endo-1,3-beta-D-glucosidase activity"/>
    <property type="evidence" value="ECO:0007669"/>
    <property type="project" value="TreeGrafter"/>
</dbReference>
<evidence type="ECO:0000256" key="9">
    <source>
        <dbReference type="ARBA" id="ARBA00023316"/>
    </source>
</evidence>
<comment type="similarity">
    <text evidence="2">Belongs to the glycosyl hydrolase 17 family.</text>
</comment>
<keyword evidence="4" id="KW-0964">Secreted</keyword>
<evidence type="ECO:0000256" key="10">
    <source>
        <dbReference type="SAM" id="MobiDB-lite"/>
    </source>
</evidence>
<proteinExistence type="inferred from homology"/>
<evidence type="ECO:0000313" key="13">
    <source>
        <dbReference type="Proteomes" id="UP001140562"/>
    </source>
</evidence>
<feature type="compositionally biased region" description="Low complexity" evidence="10">
    <location>
        <begin position="94"/>
        <end position="123"/>
    </location>
</feature>
<dbReference type="FunFam" id="3.20.20.80:FF:000111">
    <property type="entry name" value="Soluble cell wall protein"/>
    <property type="match status" value="1"/>
</dbReference>
<feature type="chain" id="PRO_5040954531" evidence="11">
    <location>
        <begin position="20"/>
        <end position="451"/>
    </location>
</feature>
<dbReference type="GO" id="GO:0005576">
    <property type="term" value="C:extracellular region"/>
    <property type="evidence" value="ECO:0007669"/>
    <property type="project" value="UniProtKB-ARBA"/>
</dbReference>
<dbReference type="GO" id="GO:0009277">
    <property type="term" value="C:fungal-type cell wall"/>
    <property type="evidence" value="ECO:0007669"/>
    <property type="project" value="TreeGrafter"/>
</dbReference>
<name>A0A9W8X4W1_9PLEO</name>
<accession>A0A9W8X4W1</accession>
<reference evidence="12" key="1">
    <citation type="submission" date="2022-10" db="EMBL/GenBank/DDBJ databases">
        <title>Tapping the CABI collections for fungal endophytes: first genome assemblies for Collariella, Neodidymelliopsis, Ascochyta clinopodiicola, Didymella pomorum, Didymosphaeria variabile, Neocosmospora piperis and Neocucurbitaria cava.</title>
        <authorList>
            <person name="Hill R."/>
        </authorList>
    </citation>
    <scope>NUCLEOTIDE SEQUENCE</scope>
    <source>
        <strain evidence="12">IMI 360193</strain>
    </source>
</reference>
<comment type="caution">
    <text evidence="12">The sequence shown here is derived from an EMBL/GenBank/DDBJ whole genome shotgun (WGS) entry which is preliminary data.</text>
</comment>
<sequence>MKSIVIAGAVAAILGTASGRPLNYKRDYVTEVVYVTETVVDAVVYVDQDGVPYSTSNVEHTAAATSAEIVTTSEVTPTSAPVVSSSADLVFAPSATPSASPASPTAVSSSSPVAPQPEPSSAEVKNEPTTIAAVTSAYTSLPPPPPSSTPAPAPETSSSPSAPASSSAAAPASSPSPEVSTDAGTGLPIGVTYDPFTGSDQNTRCKTADEVADEFSRMSSYKAVRIYGMGCNIIPLAVQNAQKNGQTIMGGAYLSNKGNGENLNTVITTWKNTIDQNANGSWDILKLFSVENERVNDHDMTASEVVDAIRRARDQLRSVGYNGPVGAVDTVPATVDNPSICQASDVVMVNCHPFFDQNTAAEDAGTFVKGQIEQVKSACKTNRVVITETGWPHQGDANGKAVPSPENQAKALASIRSEFSSDVFIHNSFDSLWKTDWAGSFDAERYWGVIQ</sequence>
<dbReference type="SUPFAM" id="SSF51445">
    <property type="entry name" value="(Trans)glycosidases"/>
    <property type="match status" value="1"/>
</dbReference>
<evidence type="ECO:0000256" key="5">
    <source>
        <dbReference type="ARBA" id="ARBA00022729"/>
    </source>
</evidence>
<protein>
    <submittedName>
        <fullName evidence="12">Cell surface mannoprotein mp65</fullName>
        <ecNumber evidence="12">3.2.1.58</ecNumber>
    </submittedName>
</protein>
<dbReference type="GO" id="GO:0004338">
    <property type="term" value="F:glucan exo-1,3-beta-glucosidase activity"/>
    <property type="evidence" value="ECO:0007669"/>
    <property type="project" value="UniProtKB-EC"/>
</dbReference>
<keyword evidence="3" id="KW-0134">Cell wall</keyword>
<dbReference type="OrthoDB" id="941679at2759"/>
<dbReference type="EMBL" id="JAPEUV010000013">
    <property type="protein sequence ID" value="KAJ4341073.1"/>
    <property type="molecule type" value="Genomic_DNA"/>
</dbReference>
<dbReference type="InterPro" id="IPR017853">
    <property type="entry name" value="GH"/>
</dbReference>
<evidence type="ECO:0000256" key="8">
    <source>
        <dbReference type="ARBA" id="ARBA00023295"/>
    </source>
</evidence>
<dbReference type="GO" id="GO:0071555">
    <property type="term" value="P:cell wall organization"/>
    <property type="evidence" value="ECO:0007669"/>
    <property type="project" value="UniProtKB-KW"/>
</dbReference>
<evidence type="ECO:0000256" key="6">
    <source>
        <dbReference type="ARBA" id="ARBA00022801"/>
    </source>
</evidence>
<evidence type="ECO:0000256" key="11">
    <source>
        <dbReference type="SAM" id="SignalP"/>
    </source>
</evidence>
<evidence type="ECO:0000256" key="1">
    <source>
        <dbReference type="ARBA" id="ARBA00004191"/>
    </source>
</evidence>
<comment type="subcellular location">
    <subcellularLocation>
        <location evidence="1">Secreted</location>
        <location evidence="1">Cell wall</location>
    </subcellularLocation>
</comment>
<organism evidence="12 13">
    <name type="scientific">Didymella glomerata</name>
    <dbReference type="NCBI Taxonomy" id="749621"/>
    <lineage>
        <taxon>Eukaryota</taxon>
        <taxon>Fungi</taxon>
        <taxon>Dikarya</taxon>
        <taxon>Ascomycota</taxon>
        <taxon>Pezizomycotina</taxon>
        <taxon>Dothideomycetes</taxon>
        <taxon>Pleosporomycetidae</taxon>
        <taxon>Pleosporales</taxon>
        <taxon>Pleosporineae</taxon>
        <taxon>Didymellaceae</taxon>
        <taxon>Didymella</taxon>
    </lineage>
</organism>
<dbReference type="PANTHER" id="PTHR16631">
    <property type="entry name" value="GLUCAN 1,3-BETA-GLUCOSIDASE"/>
    <property type="match status" value="1"/>
</dbReference>
<dbReference type="AlphaFoldDB" id="A0A9W8X4W1"/>
<evidence type="ECO:0000256" key="4">
    <source>
        <dbReference type="ARBA" id="ARBA00022525"/>
    </source>
</evidence>
<evidence type="ECO:0000256" key="2">
    <source>
        <dbReference type="ARBA" id="ARBA00008773"/>
    </source>
</evidence>
<dbReference type="GO" id="GO:0009986">
    <property type="term" value="C:cell surface"/>
    <property type="evidence" value="ECO:0007669"/>
    <property type="project" value="TreeGrafter"/>
</dbReference>
<keyword evidence="8 12" id="KW-0326">Glycosidase</keyword>
<keyword evidence="7" id="KW-0325">Glycoprotein</keyword>
<dbReference type="EC" id="3.2.1.58" evidence="12"/>
<keyword evidence="9" id="KW-0961">Cell wall biogenesis/degradation</keyword>
<dbReference type="Proteomes" id="UP001140562">
    <property type="component" value="Unassembled WGS sequence"/>
</dbReference>
<feature type="region of interest" description="Disordered" evidence="10">
    <location>
        <begin position="94"/>
        <end position="202"/>
    </location>
</feature>
<gene>
    <name evidence="12" type="primary">MP65</name>
    <name evidence="12" type="ORF">N0V87_002115</name>
</gene>
<evidence type="ECO:0000313" key="12">
    <source>
        <dbReference type="EMBL" id="KAJ4341073.1"/>
    </source>
</evidence>
<keyword evidence="6 12" id="KW-0378">Hydrolase</keyword>
<feature type="compositionally biased region" description="Pro residues" evidence="10">
    <location>
        <begin position="141"/>
        <end position="153"/>
    </location>
</feature>
<evidence type="ECO:0000256" key="7">
    <source>
        <dbReference type="ARBA" id="ARBA00023180"/>
    </source>
</evidence>
<evidence type="ECO:0000256" key="3">
    <source>
        <dbReference type="ARBA" id="ARBA00022512"/>
    </source>
</evidence>